<dbReference type="Gene3D" id="3.40.1810.10">
    <property type="entry name" value="Transcription factor, MADS-box"/>
    <property type="match status" value="1"/>
</dbReference>
<evidence type="ECO:0000256" key="5">
    <source>
        <dbReference type="ARBA" id="ARBA00023242"/>
    </source>
</evidence>
<reference evidence="8" key="1">
    <citation type="journal article" date="2021" name="Front. Plant Sci.">
        <title>Chromosome-Scale Genome Assembly for Chinese Sour Jujube and Insights Into Its Genome Evolution and Domestication Signature.</title>
        <authorList>
            <person name="Shen L.-Y."/>
            <person name="Luo H."/>
            <person name="Wang X.-L."/>
            <person name="Wang X.-M."/>
            <person name="Qiu X.-J."/>
            <person name="Liu H."/>
            <person name="Zhou S.-S."/>
            <person name="Jia K.-H."/>
            <person name="Nie S."/>
            <person name="Bao Y.-T."/>
            <person name="Zhang R.-G."/>
            <person name="Yun Q.-Z."/>
            <person name="Chai Y.-H."/>
            <person name="Lu J.-Y."/>
            <person name="Li Y."/>
            <person name="Zhao S.-W."/>
            <person name="Mao J.-F."/>
            <person name="Jia S.-G."/>
            <person name="Mao Y.-M."/>
        </authorList>
    </citation>
    <scope>NUCLEOTIDE SEQUENCE</scope>
    <source>
        <strain evidence="8">AT0</strain>
        <tissue evidence="8">Leaf</tissue>
    </source>
</reference>
<dbReference type="CDD" id="cd00265">
    <property type="entry name" value="MADS_MEF2_like"/>
    <property type="match status" value="1"/>
</dbReference>
<sequence length="308" mass="35027">MGRGKIEIKRIENANSRQVTFSKRRAGLLKKAQELAILCDAEVAVIIFSNTGKLFEFSSSGFEDYPIPKYAFTLEHSKYYNAWLCEGLPDQNLMNPALNERAADGVQMHASFAKNNAYGCLFSLTFCRMKRTLSRYNKCLDSPETAVVEYKMEKQDSKEADVLKEEIAKLQKKQLHLLGKDLTGLTLRELQHLEQQLNDGLLSVKERKEQLLMEQLEQSRVQVEELRCLFPQTEYPVPSYLEYYPIEKRSSLVNHGILNTDLSSNFAVEKGDSDTTLHLGLASDVYHKKKIHEGEIHSSDSGSQLGLL</sequence>
<evidence type="ECO:0000313" key="8">
    <source>
        <dbReference type="EMBL" id="KAH7528017.1"/>
    </source>
</evidence>
<dbReference type="SMART" id="SM00432">
    <property type="entry name" value="MADS"/>
    <property type="match status" value="1"/>
</dbReference>
<gene>
    <name evidence="8" type="ORF">FEM48_Zijuj05G0027200</name>
</gene>
<keyword evidence="2" id="KW-0805">Transcription regulation</keyword>
<proteinExistence type="predicted"/>
<dbReference type="PRINTS" id="PR00404">
    <property type="entry name" value="MADSDOMAIN"/>
</dbReference>
<evidence type="ECO:0000259" key="6">
    <source>
        <dbReference type="PROSITE" id="PS50066"/>
    </source>
</evidence>
<feature type="domain" description="K-box" evidence="7">
    <location>
        <begin position="153"/>
        <end position="236"/>
    </location>
</feature>
<dbReference type="Proteomes" id="UP000813462">
    <property type="component" value="Unassembled WGS sequence"/>
</dbReference>
<dbReference type="PROSITE" id="PS00350">
    <property type="entry name" value="MADS_BOX_1"/>
    <property type="match status" value="1"/>
</dbReference>
<keyword evidence="4" id="KW-0804">Transcription</keyword>
<comment type="caution">
    <text evidence="8">The sequence shown here is derived from an EMBL/GenBank/DDBJ whole genome shotgun (WGS) entry which is preliminary data.</text>
</comment>
<evidence type="ECO:0000259" key="7">
    <source>
        <dbReference type="PROSITE" id="PS51297"/>
    </source>
</evidence>
<dbReference type="InterPro" id="IPR033896">
    <property type="entry name" value="MEF2-like_N"/>
</dbReference>
<dbReference type="GO" id="GO:0045944">
    <property type="term" value="P:positive regulation of transcription by RNA polymerase II"/>
    <property type="evidence" value="ECO:0007669"/>
    <property type="project" value="InterPro"/>
</dbReference>
<keyword evidence="5" id="KW-0539">Nucleus</keyword>
<evidence type="ECO:0000256" key="3">
    <source>
        <dbReference type="ARBA" id="ARBA00023125"/>
    </source>
</evidence>
<organism evidence="8 9">
    <name type="scientific">Ziziphus jujuba var. spinosa</name>
    <dbReference type="NCBI Taxonomy" id="714518"/>
    <lineage>
        <taxon>Eukaryota</taxon>
        <taxon>Viridiplantae</taxon>
        <taxon>Streptophyta</taxon>
        <taxon>Embryophyta</taxon>
        <taxon>Tracheophyta</taxon>
        <taxon>Spermatophyta</taxon>
        <taxon>Magnoliopsida</taxon>
        <taxon>eudicotyledons</taxon>
        <taxon>Gunneridae</taxon>
        <taxon>Pentapetalae</taxon>
        <taxon>rosids</taxon>
        <taxon>fabids</taxon>
        <taxon>Rosales</taxon>
        <taxon>Rhamnaceae</taxon>
        <taxon>Paliureae</taxon>
        <taxon>Ziziphus</taxon>
    </lineage>
</organism>
<dbReference type="Pfam" id="PF01486">
    <property type="entry name" value="K-box"/>
    <property type="match status" value="1"/>
</dbReference>
<dbReference type="Pfam" id="PF00319">
    <property type="entry name" value="SRF-TF"/>
    <property type="match status" value="1"/>
</dbReference>
<dbReference type="GO" id="GO:0000977">
    <property type="term" value="F:RNA polymerase II transcription regulatory region sequence-specific DNA binding"/>
    <property type="evidence" value="ECO:0007669"/>
    <property type="project" value="InterPro"/>
</dbReference>
<dbReference type="AlphaFoldDB" id="A0A978VCC8"/>
<dbReference type="InterPro" id="IPR002100">
    <property type="entry name" value="TF_MADSbox"/>
</dbReference>
<dbReference type="SUPFAM" id="SSF55455">
    <property type="entry name" value="SRF-like"/>
    <property type="match status" value="1"/>
</dbReference>
<dbReference type="GO" id="GO:0005634">
    <property type="term" value="C:nucleus"/>
    <property type="evidence" value="ECO:0007669"/>
    <property type="project" value="UniProtKB-SubCell"/>
</dbReference>
<name>A0A978VCC8_ZIZJJ</name>
<protein>
    <recommendedName>
        <fullName evidence="10">Agamous-like MADS-box protein AGL15</fullName>
    </recommendedName>
</protein>
<evidence type="ECO:0000313" key="9">
    <source>
        <dbReference type="Proteomes" id="UP000813462"/>
    </source>
</evidence>
<dbReference type="PANTHER" id="PTHR48019">
    <property type="entry name" value="SERUM RESPONSE FACTOR HOMOLOG"/>
    <property type="match status" value="1"/>
</dbReference>
<dbReference type="GO" id="GO:0003700">
    <property type="term" value="F:DNA-binding transcription factor activity"/>
    <property type="evidence" value="ECO:0007669"/>
    <property type="project" value="InterPro"/>
</dbReference>
<dbReference type="EMBL" id="JAEACU010000005">
    <property type="protein sequence ID" value="KAH7528017.1"/>
    <property type="molecule type" value="Genomic_DNA"/>
</dbReference>
<dbReference type="InterPro" id="IPR002487">
    <property type="entry name" value="TF_Kbox"/>
</dbReference>
<dbReference type="PROSITE" id="PS50066">
    <property type="entry name" value="MADS_BOX_2"/>
    <property type="match status" value="1"/>
</dbReference>
<evidence type="ECO:0000256" key="4">
    <source>
        <dbReference type="ARBA" id="ARBA00023163"/>
    </source>
</evidence>
<evidence type="ECO:0000256" key="1">
    <source>
        <dbReference type="ARBA" id="ARBA00004123"/>
    </source>
</evidence>
<feature type="domain" description="MADS-box" evidence="6">
    <location>
        <begin position="1"/>
        <end position="61"/>
    </location>
</feature>
<evidence type="ECO:0000256" key="2">
    <source>
        <dbReference type="ARBA" id="ARBA00023015"/>
    </source>
</evidence>
<dbReference type="GO" id="GO:0046983">
    <property type="term" value="F:protein dimerization activity"/>
    <property type="evidence" value="ECO:0007669"/>
    <property type="project" value="InterPro"/>
</dbReference>
<accession>A0A978VCC8</accession>
<evidence type="ECO:0008006" key="10">
    <source>
        <dbReference type="Google" id="ProtNLM"/>
    </source>
</evidence>
<comment type="subcellular location">
    <subcellularLocation>
        <location evidence="1">Nucleus</location>
    </subcellularLocation>
</comment>
<dbReference type="InterPro" id="IPR050142">
    <property type="entry name" value="MADS-box/MEF2_TF"/>
</dbReference>
<dbReference type="PROSITE" id="PS51297">
    <property type="entry name" value="K_BOX"/>
    <property type="match status" value="1"/>
</dbReference>
<keyword evidence="3" id="KW-0238">DNA-binding</keyword>
<dbReference type="InterPro" id="IPR036879">
    <property type="entry name" value="TF_MADSbox_sf"/>
</dbReference>